<dbReference type="InterPro" id="IPR029056">
    <property type="entry name" value="Ribokinase-like"/>
</dbReference>
<comment type="caution">
    <text evidence="5">The sequence shown here is derived from an EMBL/GenBank/DDBJ whole genome shotgun (WGS) entry which is preliminary data.</text>
</comment>
<dbReference type="InterPro" id="IPR011611">
    <property type="entry name" value="PfkB_dom"/>
</dbReference>
<name>A0A923J2D5_CLOTT</name>
<keyword evidence="3 5" id="KW-0418">Kinase</keyword>
<dbReference type="PANTHER" id="PTHR43085">
    <property type="entry name" value="HEXOKINASE FAMILY MEMBER"/>
    <property type="match status" value="1"/>
</dbReference>
<comment type="similarity">
    <text evidence="1">Belongs to the carbohydrate kinase PfkB family.</text>
</comment>
<evidence type="ECO:0000313" key="5">
    <source>
        <dbReference type="EMBL" id="MBC2400151.1"/>
    </source>
</evidence>
<gene>
    <name evidence="5" type="ORF">HGG79_20705</name>
</gene>
<dbReference type="PRINTS" id="PR00990">
    <property type="entry name" value="RIBOKINASE"/>
</dbReference>
<dbReference type="SUPFAM" id="SSF53613">
    <property type="entry name" value="Ribokinase-like"/>
    <property type="match status" value="1"/>
</dbReference>
<dbReference type="GO" id="GO:0016301">
    <property type="term" value="F:kinase activity"/>
    <property type="evidence" value="ECO:0007669"/>
    <property type="project" value="UniProtKB-KW"/>
</dbReference>
<organism evidence="5 6">
    <name type="scientific">Clostridium tetanomorphum</name>
    <dbReference type="NCBI Taxonomy" id="1553"/>
    <lineage>
        <taxon>Bacteria</taxon>
        <taxon>Bacillati</taxon>
        <taxon>Bacillota</taxon>
        <taxon>Clostridia</taxon>
        <taxon>Eubacteriales</taxon>
        <taxon>Clostridiaceae</taxon>
        <taxon>Clostridium</taxon>
    </lineage>
</organism>
<keyword evidence="6" id="KW-1185">Reference proteome</keyword>
<evidence type="ECO:0000256" key="1">
    <source>
        <dbReference type="ARBA" id="ARBA00010688"/>
    </source>
</evidence>
<protein>
    <submittedName>
        <fullName evidence="5">Carbohydrate kinase</fullName>
    </submittedName>
</protein>
<evidence type="ECO:0000259" key="4">
    <source>
        <dbReference type="Pfam" id="PF00294"/>
    </source>
</evidence>
<dbReference type="PANTHER" id="PTHR43085:SF54">
    <property type="entry name" value="PUTATIVE-RELATED"/>
    <property type="match status" value="1"/>
</dbReference>
<dbReference type="CDD" id="cd01167">
    <property type="entry name" value="bac_FRK"/>
    <property type="match status" value="1"/>
</dbReference>
<evidence type="ECO:0000256" key="2">
    <source>
        <dbReference type="ARBA" id="ARBA00022679"/>
    </source>
</evidence>
<dbReference type="RefSeq" id="WP_035148707.1">
    <property type="nucleotide sequence ID" value="NZ_JAAZWO010000052.1"/>
</dbReference>
<keyword evidence="2" id="KW-0808">Transferase</keyword>
<dbReference type="AlphaFoldDB" id="A0A923J2D5"/>
<dbReference type="Proteomes" id="UP000563151">
    <property type="component" value="Unassembled WGS sequence"/>
</dbReference>
<dbReference type="Pfam" id="PF00294">
    <property type="entry name" value="PfkB"/>
    <property type="match status" value="1"/>
</dbReference>
<evidence type="ECO:0000256" key="3">
    <source>
        <dbReference type="ARBA" id="ARBA00022777"/>
    </source>
</evidence>
<reference evidence="5 6" key="1">
    <citation type="submission" date="2020-04" db="EMBL/GenBank/DDBJ databases">
        <title>Genomic insights into acetone-butanol-ethanol (ABE) fermentation by sequencing solventogenic clostridia strains.</title>
        <authorList>
            <person name="Brown S."/>
        </authorList>
    </citation>
    <scope>NUCLEOTIDE SEQUENCE [LARGE SCALE GENOMIC DNA]</scope>
    <source>
        <strain evidence="5 6">DJ011</strain>
    </source>
</reference>
<dbReference type="InterPro" id="IPR002139">
    <property type="entry name" value="Ribo/fructo_kinase"/>
</dbReference>
<dbReference type="Gene3D" id="3.40.1190.20">
    <property type="match status" value="1"/>
</dbReference>
<evidence type="ECO:0000313" key="6">
    <source>
        <dbReference type="Proteomes" id="UP000563151"/>
    </source>
</evidence>
<sequence length="320" mass="34988">MFDVTAIGELLIDFTPAGINKCGDQLFARNAGGAPANVLAANSKLGGKTAFIGKVGNDDFGNFLKKTLDKYKIYTEGLVISHKINTTLAFVQLNEQGERSFSFYRKPGADMMLEFNEVKKDLVTNCNILHFGSVSLTNEPARGATFQTVNFAKKQGKIISYDPNYRPLLWNSVEEAKDQMIEGLKLADIVKVSEEEMILLTGEKDLVKGSQILAQNGASLILVSLGEKGAFYRKGDSCNIIPSYTVNTIDTNGSGDAFLGAVHYRLRKKSLCHIQKISKEELEDIIRFANAAGALTTTKKGAIPALPSLEEIKNVMNMFS</sequence>
<feature type="domain" description="Carbohydrate kinase PfkB" evidence="4">
    <location>
        <begin position="3"/>
        <end position="307"/>
    </location>
</feature>
<dbReference type="EMBL" id="JAAZWO010000052">
    <property type="protein sequence ID" value="MBC2400151.1"/>
    <property type="molecule type" value="Genomic_DNA"/>
</dbReference>
<accession>A0A923J2D5</accession>
<proteinExistence type="inferred from homology"/>
<dbReference type="InterPro" id="IPR050306">
    <property type="entry name" value="PfkB_Carbo_kinase"/>
</dbReference>